<evidence type="ECO:0008006" key="4">
    <source>
        <dbReference type="Google" id="ProtNLM"/>
    </source>
</evidence>
<keyword evidence="1" id="KW-0812">Transmembrane</keyword>
<keyword evidence="1" id="KW-1133">Transmembrane helix</keyword>
<comment type="caution">
    <text evidence="2">The sequence shown here is derived from an EMBL/GenBank/DDBJ whole genome shotgun (WGS) entry which is preliminary data.</text>
</comment>
<reference evidence="2" key="1">
    <citation type="submission" date="2022-03" db="EMBL/GenBank/DDBJ databases">
        <title>Pseudomonas marianensis sp. nov., a marine bacterium isolated from deep-sea sediments of the Mariana Trench.</title>
        <authorList>
            <person name="Wei Y."/>
        </authorList>
    </citation>
    <scope>NUCLEOTIDE SEQUENCE</scope>
    <source>
        <strain evidence="2">PS1</strain>
    </source>
</reference>
<dbReference type="EMBL" id="JALGRD010000011">
    <property type="protein sequence ID" value="MCJ0975393.1"/>
    <property type="molecule type" value="Genomic_DNA"/>
</dbReference>
<evidence type="ECO:0000256" key="1">
    <source>
        <dbReference type="SAM" id="Phobius"/>
    </source>
</evidence>
<gene>
    <name evidence="2" type="ORF">MST27_18655</name>
</gene>
<sequence length="80" mass="9200">MGLFRLLFWIILIAAVFWLWRRLKKPASTRPGKRTEQASLKMVRCAHCGVHVPEEQALQSHDQWYCSQAHLQQGSKPGGN</sequence>
<dbReference type="RefSeq" id="WP_243607441.1">
    <property type="nucleotide sequence ID" value="NZ_JALGRD010000011.1"/>
</dbReference>
<feature type="transmembrane region" description="Helical" evidence="1">
    <location>
        <begin position="6"/>
        <end position="23"/>
    </location>
</feature>
<evidence type="ECO:0000313" key="2">
    <source>
        <dbReference type="EMBL" id="MCJ0975393.1"/>
    </source>
</evidence>
<name>A0A9X2AT95_9GAMM</name>
<accession>A0A9X2AT95</accession>
<dbReference type="NCBIfam" id="NF041023">
    <property type="entry name" value="PP0621_fam"/>
    <property type="match status" value="1"/>
</dbReference>
<keyword evidence="1" id="KW-0472">Membrane</keyword>
<keyword evidence="3" id="KW-1185">Reference proteome</keyword>
<evidence type="ECO:0000313" key="3">
    <source>
        <dbReference type="Proteomes" id="UP001139682"/>
    </source>
</evidence>
<dbReference type="InterPro" id="IPR049708">
    <property type="entry name" value="PP0621-like"/>
</dbReference>
<organism evidence="2 3">
    <name type="scientific">Stutzerimonas marianensis</name>
    <dbReference type="NCBI Taxonomy" id="2929513"/>
    <lineage>
        <taxon>Bacteria</taxon>
        <taxon>Pseudomonadati</taxon>
        <taxon>Pseudomonadota</taxon>
        <taxon>Gammaproteobacteria</taxon>
        <taxon>Pseudomonadales</taxon>
        <taxon>Pseudomonadaceae</taxon>
        <taxon>Stutzerimonas</taxon>
    </lineage>
</organism>
<proteinExistence type="predicted"/>
<dbReference type="AlphaFoldDB" id="A0A9X2AT95"/>
<dbReference type="Proteomes" id="UP001139682">
    <property type="component" value="Unassembled WGS sequence"/>
</dbReference>
<protein>
    <recommendedName>
        <fullName evidence="4">MYND finger</fullName>
    </recommendedName>
</protein>